<evidence type="ECO:0000313" key="3">
    <source>
        <dbReference type="Proteomes" id="UP000818323"/>
    </source>
</evidence>
<sequence>MGMKRGLAAVAGALVAGGCVPAAYEAPALACTEHIGKPISSRIAALGPPRRVYRIDTTRVGYVFESREVRYVGGEPYYTVNYLTHVDRKRAPVRPVTTTCTGLFITHAPTDAMPISERIVVDIVP</sequence>
<evidence type="ECO:0000313" key="2">
    <source>
        <dbReference type="EMBL" id="NBJ25314.1"/>
    </source>
</evidence>
<evidence type="ECO:0000256" key="1">
    <source>
        <dbReference type="SAM" id="SignalP"/>
    </source>
</evidence>
<keyword evidence="3" id="KW-1185">Reference proteome</keyword>
<organism evidence="2 3">
    <name type="scientific">Microvirga arsenatis</name>
    <dbReference type="NCBI Taxonomy" id="2692265"/>
    <lineage>
        <taxon>Bacteria</taxon>
        <taxon>Pseudomonadati</taxon>
        <taxon>Pseudomonadota</taxon>
        <taxon>Alphaproteobacteria</taxon>
        <taxon>Hyphomicrobiales</taxon>
        <taxon>Methylobacteriaceae</taxon>
        <taxon>Microvirga</taxon>
    </lineage>
</organism>
<feature type="signal peptide" evidence="1">
    <location>
        <begin position="1"/>
        <end position="22"/>
    </location>
</feature>
<name>A0ABW9YY45_9HYPH</name>
<protein>
    <submittedName>
        <fullName evidence="2">Uncharacterized protein</fullName>
    </submittedName>
</protein>
<reference evidence="2 3" key="1">
    <citation type="submission" date="2020-01" db="EMBL/GenBank/DDBJ databases">
        <title>Microvirga sp. nov., an arsenate reduction bacterium isolated from Tibet hotspring sediments.</title>
        <authorList>
            <person name="Yuan C.-G."/>
        </authorList>
    </citation>
    <scope>NUCLEOTIDE SEQUENCE [LARGE SCALE GENOMIC DNA]</scope>
    <source>
        <strain evidence="2 3">SYSU G3D203</strain>
    </source>
</reference>
<proteinExistence type="predicted"/>
<dbReference type="EMBL" id="JAAAXJ010000006">
    <property type="protein sequence ID" value="NBJ25314.1"/>
    <property type="molecule type" value="Genomic_DNA"/>
</dbReference>
<dbReference type="RefSeq" id="WP_161722714.1">
    <property type="nucleotide sequence ID" value="NZ_JAAAXI010000005.1"/>
</dbReference>
<comment type="caution">
    <text evidence="2">The sequence shown here is derived from an EMBL/GenBank/DDBJ whole genome shotgun (WGS) entry which is preliminary data.</text>
</comment>
<accession>A0ABW9YY45</accession>
<dbReference type="Proteomes" id="UP000818323">
    <property type="component" value="Unassembled WGS sequence"/>
</dbReference>
<keyword evidence="1" id="KW-0732">Signal</keyword>
<feature type="chain" id="PRO_5046442509" evidence="1">
    <location>
        <begin position="23"/>
        <end position="125"/>
    </location>
</feature>
<dbReference type="PROSITE" id="PS51257">
    <property type="entry name" value="PROKAR_LIPOPROTEIN"/>
    <property type="match status" value="1"/>
</dbReference>
<gene>
    <name evidence="2" type="ORF">GR303_13220</name>
</gene>